<organism evidence="1 2">
    <name type="scientific">Methylobacterium gnaphalii</name>
    <dbReference type="NCBI Taxonomy" id="1010610"/>
    <lineage>
        <taxon>Bacteria</taxon>
        <taxon>Pseudomonadati</taxon>
        <taxon>Pseudomonadota</taxon>
        <taxon>Alphaproteobacteria</taxon>
        <taxon>Hyphomicrobiales</taxon>
        <taxon>Methylobacteriaceae</taxon>
        <taxon>Methylobacterium</taxon>
    </lineage>
</organism>
<dbReference type="EMBL" id="BJZV01000017">
    <property type="protein sequence ID" value="GEP11267.1"/>
    <property type="molecule type" value="Genomic_DNA"/>
</dbReference>
<reference evidence="1 2" key="1">
    <citation type="submission" date="2019-07" db="EMBL/GenBank/DDBJ databases">
        <title>Whole genome shotgun sequence of Methylobacterium gnaphalii NBRC 107716.</title>
        <authorList>
            <person name="Hosoyama A."/>
            <person name="Uohara A."/>
            <person name="Ohji S."/>
            <person name="Ichikawa N."/>
        </authorList>
    </citation>
    <scope>NUCLEOTIDE SEQUENCE [LARGE SCALE GENOMIC DNA]</scope>
    <source>
        <strain evidence="1 2">NBRC 107716</strain>
    </source>
</reference>
<proteinExistence type="predicted"/>
<keyword evidence="2" id="KW-1185">Reference proteome</keyword>
<gene>
    <name evidence="1" type="ORF">MGN01_31120</name>
</gene>
<evidence type="ECO:0000313" key="2">
    <source>
        <dbReference type="Proteomes" id="UP000321750"/>
    </source>
</evidence>
<sequence>MAWTWPQSLPDPTWGDMMTDLVFYTNPMSRRRIVRWALEEVGQPY</sequence>
<accession>A0A512JMS6</accession>
<evidence type="ECO:0000313" key="1">
    <source>
        <dbReference type="EMBL" id="GEP11267.1"/>
    </source>
</evidence>
<dbReference type="Proteomes" id="UP000321750">
    <property type="component" value="Unassembled WGS sequence"/>
</dbReference>
<dbReference type="AlphaFoldDB" id="A0A512JMS6"/>
<name>A0A512JMS6_9HYPH</name>
<protein>
    <submittedName>
        <fullName evidence="1">Uncharacterized protein</fullName>
    </submittedName>
</protein>
<comment type="caution">
    <text evidence="1">The sequence shown here is derived from an EMBL/GenBank/DDBJ whole genome shotgun (WGS) entry which is preliminary data.</text>
</comment>